<evidence type="ECO:0000313" key="2">
    <source>
        <dbReference type="Proteomes" id="UP000243797"/>
    </source>
</evidence>
<dbReference type="Proteomes" id="UP000243797">
    <property type="component" value="Unassembled WGS sequence"/>
</dbReference>
<name>A0A2K1QNN9_9PEZI</name>
<dbReference type="InParanoid" id="A0A2K1QNN9"/>
<comment type="caution">
    <text evidence="1">The sequence shown here is derived from an EMBL/GenBank/DDBJ whole genome shotgun (WGS) entry which is preliminary data.</text>
</comment>
<organism evidence="1 2">
    <name type="scientific">Sphaceloma murrayae</name>
    <dbReference type="NCBI Taxonomy" id="2082308"/>
    <lineage>
        <taxon>Eukaryota</taxon>
        <taxon>Fungi</taxon>
        <taxon>Dikarya</taxon>
        <taxon>Ascomycota</taxon>
        <taxon>Pezizomycotina</taxon>
        <taxon>Dothideomycetes</taxon>
        <taxon>Dothideomycetidae</taxon>
        <taxon>Myriangiales</taxon>
        <taxon>Elsinoaceae</taxon>
        <taxon>Sphaceloma</taxon>
    </lineage>
</organism>
<evidence type="ECO:0000313" key="1">
    <source>
        <dbReference type="EMBL" id="PNS16735.1"/>
    </source>
</evidence>
<gene>
    <name evidence="1" type="ORF">CAC42_4699</name>
</gene>
<dbReference type="AlphaFoldDB" id="A0A2K1QNN9"/>
<accession>A0A2K1QNN9</accession>
<proteinExistence type="predicted"/>
<keyword evidence="2" id="KW-1185">Reference proteome</keyword>
<protein>
    <submittedName>
        <fullName evidence="1">Uncharacterized protein</fullName>
    </submittedName>
</protein>
<dbReference type="EMBL" id="NKHZ01000055">
    <property type="protein sequence ID" value="PNS16735.1"/>
    <property type="molecule type" value="Genomic_DNA"/>
</dbReference>
<reference evidence="1 2" key="1">
    <citation type="submission" date="2017-06" db="EMBL/GenBank/DDBJ databases">
        <title>Draft genome sequence of a variant of Elsinoe murrayae.</title>
        <authorList>
            <person name="Cheng Q."/>
        </authorList>
    </citation>
    <scope>NUCLEOTIDE SEQUENCE [LARGE SCALE GENOMIC DNA]</scope>
    <source>
        <strain evidence="1 2">CQ-2017a</strain>
    </source>
</reference>
<sequence length="324" mass="37188">MTAWNINTVALTTYFNSHTTKYSIKMASRIIPSWCVPVDYVKLLAHTRAYMTSQPALQTVGCVLQRCGIPLEVRLMVRDASLADAYATSLRWLREDSECLFGLCTPSDHDPPEGEAALDEISAFELHYTSHCDRAKRFDEYLRAGISVGESPTSIQAFLSESFQLCGIYEDTHIPYRDLLHRYHNAQPYESMTSEEQSPLIAFLSTTTRSMYDVHHLELQIPDGIKAPKCPESIARKFRVTLKVLQLDVHIPPSLVSGYGITYHEYPGMSKFVPPMTIPDLAPSYDVYRTLFMRIFTDEESVKQRIQQLEETEWPWHCLTHYKY</sequence>